<dbReference type="Gene3D" id="1.10.10.10">
    <property type="entry name" value="Winged helix-like DNA-binding domain superfamily/Winged helix DNA-binding domain"/>
    <property type="match status" value="1"/>
</dbReference>
<organism evidence="3">
    <name type="scientific">hydrothermal vent metagenome</name>
    <dbReference type="NCBI Taxonomy" id="652676"/>
    <lineage>
        <taxon>unclassified sequences</taxon>
        <taxon>metagenomes</taxon>
        <taxon>ecological metagenomes</taxon>
    </lineage>
</organism>
<evidence type="ECO:0000256" key="1">
    <source>
        <dbReference type="ARBA" id="ARBA00023125"/>
    </source>
</evidence>
<dbReference type="AlphaFoldDB" id="A0A3B0UW29"/>
<dbReference type="InterPro" id="IPR016032">
    <property type="entry name" value="Sig_transdc_resp-reg_C-effctor"/>
</dbReference>
<feature type="domain" description="OmpR/PhoB-type" evidence="2">
    <location>
        <begin position="347"/>
        <end position="449"/>
    </location>
</feature>
<dbReference type="PROSITE" id="PS51755">
    <property type="entry name" value="OMPR_PHOB"/>
    <property type="match status" value="1"/>
</dbReference>
<sequence length="453" mass="51860">MTPTTQKPGFRQTETEKMFKWMQAGESASIIGISGVGKSNLFNHIRDPYTQAHFLGELEVNTLIIRANFHYIPDFSDRSIYSLILEQLDLLDGDADRLGISGEAIDQISGYHEALLDAKDDILKVQRYFKLALRVLLEQSNRRLVFLFDQFDDVYQNAEPRLFANLRGLREAYKYRISYLVFTRDMLPNLIEMDQAREEFYELLASNIMGLRPYVKSDAISVLERISGRNKFNLTDGLRDRLFELVGGHAGLLRASLLAAMQHKLVDKLHQDNAPKLLLDVPGVEMECEKLWRSLSLHEQRTLMAKAQAFDSAMDANVVRQLQIKGLMVDDETAVIFSPLFANFVATQEALWERPLFFDHPSRQVWVLGNPAPRLTQLEYRLFQQLYEQEGEVVEKDDLISAGWPKAQGGVSDEALIAAIARLRKKIEPDSKNPRFLHNVHNQGYMLQIDGEN</sequence>
<dbReference type="EMBL" id="UOEU01000575">
    <property type="protein sequence ID" value="VAW35141.1"/>
    <property type="molecule type" value="Genomic_DNA"/>
</dbReference>
<dbReference type="SUPFAM" id="SSF52540">
    <property type="entry name" value="P-loop containing nucleoside triphosphate hydrolases"/>
    <property type="match status" value="1"/>
</dbReference>
<dbReference type="Gene3D" id="3.40.50.300">
    <property type="entry name" value="P-loop containing nucleotide triphosphate hydrolases"/>
    <property type="match status" value="1"/>
</dbReference>
<dbReference type="Pfam" id="PF00486">
    <property type="entry name" value="Trans_reg_C"/>
    <property type="match status" value="1"/>
</dbReference>
<dbReference type="InterPro" id="IPR036388">
    <property type="entry name" value="WH-like_DNA-bd_sf"/>
</dbReference>
<dbReference type="SUPFAM" id="SSF46894">
    <property type="entry name" value="C-terminal effector domain of the bipartite response regulators"/>
    <property type="match status" value="1"/>
</dbReference>
<dbReference type="InterPro" id="IPR001867">
    <property type="entry name" value="OmpR/PhoB-type_DNA-bd"/>
</dbReference>
<keyword evidence="1" id="KW-0238">DNA-binding</keyword>
<dbReference type="CDD" id="cd00383">
    <property type="entry name" value="trans_reg_C"/>
    <property type="match status" value="1"/>
</dbReference>
<reference evidence="3" key="1">
    <citation type="submission" date="2018-06" db="EMBL/GenBank/DDBJ databases">
        <authorList>
            <person name="Zhirakovskaya E."/>
        </authorList>
    </citation>
    <scope>NUCLEOTIDE SEQUENCE</scope>
</reference>
<proteinExistence type="predicted"/>
<name>A0A3B0UW29_9ZZZZ</name>
<protein>
    <recommendedName>
        <fullName evidence="2">OmpR/PhoB-type domain-containing protein</fullName>
    </recommendedName>
</protein>
<dbReference type="GO" id="GO:0000160">
    <property type="term" value="P:phosphorelay signal transduction system"/>
    <property type="evidence" value="ECO:0007669"/>
    <property type="project" value="InterPro"/>
</dbReference>
<evidence type="ECO:0000313" key="3">
    <source>
        <dbReference type="EMBL" id="VAW35141.1"/>
    </source>
</evidence>
<gene>
    <name evidence="3" type="ORF">MNBD_CHLOROFLEXI01-587</name>
</gene>
<dbReference type="SMART" id="SM00862">
    <property type="entry name" value="Trans_reg_C"/>
    <property type="match status" value="1"/>
</dbReference>
<dbReference type="InterPro" id="IPR027417">
    <property type="entry name" value="P-loop_NTPase"/>
</dbReference>
<evidence type="ECO:0000259" key="2">
    <source>
        <dbReference type="PROSITE" id="PS51755"/>
    </source>
</evidence>
<dbReference type="GO" id="GO:0006355">
    <property type="term" value="P:regulation of DNA-templated transcription"/>
    <property type="evidence" value="ECO:0007669"/>
    <property type="project" value="InterPro"/>
</dbReference>
<accession>A0A3B0UW29</accession>
<dbReference type="GO" id="GO:0003677">
    <property type="term" value="F:DNA binding"/>
    <property type="evidence" value="ECO:0007669"/>
    <property type="project" value="UniProtKB-KW"/>
</dbReference>